<reference evidence="10 11" key="1">
    <citation type="submission" date="2016-12" db="EMBL/GenBank/DDBJ databases">
        <title>Clostridium tepidum sp. nov., a close relative of Clostridium sporogenes and Clostridium botulinum Group I.</title>
        <authorList>
            <person name="Dobritsa A.P."/>
            <person name="Kutumbaka K.K."/>
            <person name="Werner K."/>
            <person name="Wiedmann M."/>
            <person name="Asmus A."/>
            <person name="Samadpour M."/>
        </authorList>
    </citation>
    <scope>NUCLEOTIDE SEQUENCE [LARGE SCALE GENOMIC DNA]</scope>
    <source>
        <strain evidence="10 11">IEH 97212</strain>
    </source>
</reference>
<dbReference type="EMBL" id="MRAE01000019">
    <property type="protein sequence ID" value="OOO65409.1"/>
    <property type="molecule type" value="Genomic_DNA"/>
</dbReference>
<feature type="binding site" evidence="8">
    <location>
        <position position="352"/>
    </location>
    <ligand>
        <name>3-phosphoshikimate</name>
        <dbReference type="ChEBI" id="CHEBI:145989"/>
    </ligand>
</feature>
<dbReference type="InterPro" id="IPR001986">
    <property type="entry name" value="Enolpyruvate_Tfrase_dom"/>
</dbReference>
<feature type="binding site" evidence="8">
    <location>
        <position position="166"/>
    </location>
    <ligand>
        <name>3-phosphoshikimate</name>
        <dbReference type="ChEBI" id="CHEBI:145989"/>
    </ligand>
</feature>
<dbReference type="PANTHER" id="PTHR21090">
    <property type="entry name" value="AROM/DEHYDROQUINATE SYNTHASE"/>
    <property type="match status" value="1"/>
</dbReference>
<dbReference type="Proteomes" id="UP000190256">
    <property type="component" value="Unassembled WGS sequence"/>
</dbReference>
<dbReference type="InterPro" id="IPR013792">
    <property type="entry name" value="RNA3'P_cycl/enolpyr_Trfase_a/b"/>
</dbReference>
<comment type="function">
    <text evidence="8">Catalyzes the transfer of the enolpyruvyl moiety of phosphoenolpyruvate (PEP) to the 5-hydroxyl of shikimate-3-phosphate (S3P) to produce enolpyruvyl shikimate-3-phosphate and inorganic phosphate.</text>
</comment>
<evidence type="ECO:0000256" key="4">
    <source>
        <dbReference type="ARBA" id="ARBA00022605"/>
    </source>
</evidence>
<dbReference type="GO" id="GO:0005737">
    <property type="term" value="C:cytoplasm"/>
    <property type="evidence" value="ECO:0007669"/>
    <property type="project" value="UniProtKB-SubCell"/>
</dbReference>
<dbReference type="GO" id="GO:0009073">
    <property type="term" value="P:aromatic amino acid family biosynthetic process"/>
    <property type="evidence" value="ECO:0007669"/>
    <property type="project" value="UniProtKB-KW"/>
</dbReference>
<gene>
    <name evidence="8" type="primary">aroA</name>
    <name evidence="10" type="ORF">BS638_08605</name>
</gene>
<feature type="binding site" evidence="8">
    <location>
        <position position="168"/>
    </location>
    <ligand>
        <name>3-phosphoshikimate</name>
        <dbReference type="ChEBI" id="CHEBI:145989"/>
    </ligand>
</feature>
<keyword evidence="3 8" id="KW-0963">Cytoplasm</keyword>
<comment type="pathway">
    <text evidence="1 8">Metabolic intermediate biosynthesis; chorismate biosynthesis; chorismate from D-erythrose 4-phosphate and phosphoenolpyruvate: step 6/7.</text>
</comment>
<dbReference type="FunFam" id="3.65.10.10:FF:000005">
    <property type="entry name" value="3-phosphoshikimate 1-carboxyvinyltransferase"/>
    <property type="match status" value="1"/>
</dbReference>
<dbReference type="PANTHER" id="PTHR21090:SF5">
    <property type="entry name" value="PENTAFUNCTIONAL AROM POLYPEPTIDE"/>
    <property type="match status" value="1"/>
</dbReference>
<protein>
    <recommendedName>
        <fullName evidence="8">3-phosphoshikimate 1-carboxyvinyltransferase</fullName>
        <ecNumber evidence="8">2.5.1.19</ecNumber>
    </recommendedName>
    <alternativeName>
        <fullName evidence="8">5-enolpyruvylshikimate-3-phosphate synthase</fullName>
        <shortName evidence="8">EPSP synthase</shortName>
        <shortName evidence="8">EPSPS</shortName>
    </alternativeName>
</protein>
<keyword evidence="6 8" id="KW-0057">Aromatic amino acid biosynthesis</keyword>
<dbReference type="CDD" id="cd01556">
    <property type="entry name" value="EPSP_synthase"/>
    <property type="match status" value="1"/>
</dbReference>
<evidence type="ECO:0000256" key="8">
    <source>
        <dbReference type="HAMAP-Rule" id="MF_00210"/>
    </source>
</evidence>
<feature type="binding site" evidence="8">
    <location>
        <position position="168"/>
    </location>
    <ligand>
        <name>phosphoenolpyruvate</name>
        <dbReference type="ChEBI" id="CHEBI:58702"/>
    </ligand>
</feature>
<keyword evidence="4 8" id="KW-0028">Amino-acid biosynthesis</keyword>
<dbReference type="InterPro" id="IPR023193">
    <property type="entry name" value="EPSP_synthase_CS"/>
</dbReference>
<dbReference type="PROSITE" id="PS00104">
    <property type="entry name" value="EPSP_SYNTHASE_1"/>
    <property type="match status" value="1"/>
</dbReference>
<comment type="catalytic activity">
    <reaction evidence="7">
        <text>3-phosphoshikimate + phosphoenolpyruvate = 5-O-(1-carboxyvinyl)-3-phosphoshikimate + phosphate</text>
        <dbReference type="Rhea" id="RHEA:21256"/>
        <dbReference type="ChEBI" id="CHEBI:43474"/>
        <dbReference type="ChEBI" id="CHEBI:57701"/>
        <dbReference type="ChEBI" id="CHEBI:58702"/>
        <dbReference type="ChEBI" id="CHEBI:145989"/>
        <dbReference type="EC" id="2.5.1.19"/>
    </reaction>
    <physiologicalReaction direction="left-to-right" evidence="7">
        <dbReference type="Rhea" id="RHEA:21257"/>
    </physiologicalReaction>
</comment>
<feature type="binding site" evidence="8">
    <location>
        <position position="325"/>
    </location>
    <ligand>
        <name>3-phosphoshikimate</name>
        <dbReference type="ChEBI" id="CHEBI:145989"/>
    </ligand>
</feature>
<organism evidence="10 11">
    <name type="scientific">Clostridium tepidum</name>
    <dbReference type="NCBI Taxonomy" id="1962263"/>
    <lineage>
        <taxon>Bacteria</taxon>
        <taxon>Bacillati</taxon>
        <taxon>Bacillota</taxon>
        <taxon>Clostridia</taxon>
        <taxon>Eubacteriales</taxon>
        <taxon>Clostridiaceae</taxon>
        <taxon>Clostridium</taxon>
    </lineage>
</organism>
<dbReference type="HAMAP" id="MF_00210">
    <property type="entry name" value="EPSP_synth"/>
    <property type="match status" value="1"/>
</dbReference>
<dbReference type="GO" id="GO:0009423">
    <property type="term" value="P:chorismate biosynthetic process"/>
    <property type="evidence" value="ECO:0007669"/>
    <property type="project" value="UniProtKB-UniRule"/>
</dbReference>
<dbReference type="PIRSF" id="PIRSF000505">
    <property type="entry name" value="EPSPS"/>
    <property type="match status" value="1"/>
</dbReference>
<feature type="active site" description="Proton acceptor" evidence="8">
    <location>
        <position position="325"/>
    </location>
</feature>
<name>A0A1S9I533_9CLOT</name>
<comment type="subcellular location">
    <subcellularLocation>
        <location evidence="8">Cytoplasm</location>
    </subcellularLocation>
</comment>
<feature type="domain" description="Enolpyruvate transferase" evidence="9">
    <location>
        <begin position="9"/>
        <end position="430"/>
    </location>
</feature>
<dbReference type="Gene3D" id="3.65.10.10">
    <property type="entry name" value="Enolpyruvate transferase domain"/>
    <property type="match status" value="2"/>
</dbReference>
<comment type="caution">
    <text evidence="10">The sequence shown here is derived from an EMBL/GenBank/DDBJ whole genome shotgun (WGS) entry which is preliminary data.</text>
</comment>
<evidence type="ECO:0000313" key="10">
    <source>
        <dbReference type="EMBL" id="OOO65409.1"/>
    </source>
</evidence>
<comment type="similarity">
    <text evidence="2 8">Belongs to the EPSP synthase family.</text>
</comment>
<dbReference type="GO" id="GO:0008652">
    <property type="term" value="P:amino acid biosynthetic process"/>
    <property type="evidence" value="ECO:0007669"/>
    <property type="project" value="UniProtKB-KW"/>
</dbReference>
<comment type="caution">
    <text evidence="8">Lacks conserved residue(s) required for the propagation of feature annotation.</text>
</comment>
<feature type="binding site" evidence="8">
    <location>
        <position position="22"/>
    </location>
    <ligand>
        <name>phosphoenolpyruvate</name>
        <dbReference type="ChEBI" id="CHEBI:58702"/>
    </ligand>
</feature>
<dbReference type="GO" id="GO:0003866">
    <property type="term" value="F:3-phosphoshikimate 1-carboxyvinyltransferase activity"/>
    <property type="evidence" value="ECO:0007669"/>
    <property type="project" value="UniProtKB-UniRule"/>
</dbReference>
<evidence type="ECO:0000313" key="11">
    <source>
        <dbReference type="Proteomes" id="UP000190256"/>
    </source>
</evidence>
<dbReference type="UniPathway" id="UPA00053">
    <property type="reaction ID" value="UER00089"/>
</dbReference>
<dbReference type="Pfam" id="PF00275">
    <property type="entry name" value="EPSP_synthase"/>
    <property type="match status" value="1"/>
</dbReference>
<feature type="binding site" evidence="8">
    <location>
        <position position="22"/>
    </location>
    <ligand>
        <name>3-phosphoshikimate</name>
        <dbReference type="ChEBI" id="CHEBI:145989"/>
    </ligand>
</feature>
<feature type="binding site" evidence="8">
    <location>
        <position position="356"/>
    </location>
    <ligand>
        <name>phosphoenolpyruvate</name>
        <dbReference type="ChEBI" id="CHEBI:58702"/>
    </ligand>
</feature>
<sequence>MDLLVKKLKKSLKGEYEIIGDKSIGHRSLIIGALPKGEYKVYNFPKNLDCMSTLEIMKKLGVDIKIEGNTLKVNSPGYENFNKKPEVLQGKNSGTTVRLMAGVLSGIGAEAKFVGDDSLSCRPMKRIIKPLEKMGAKIESKDNKLPLKFLKHSGLKSIQYNMEVASAQVKSCVLLAGLMCDGVTTVIEEKSTRDHTERMLKYLDASIKIKNVYSSGEDKSIYKKEITIKKSKLSSKDIYVPGDVSSAAFLVSAALLQKDSNLCIKNVLLNENRIEYINVLKNMGANIEIEKGKLLNGEPVGNIYVKESDLKGITVEKHIIPNIIDEIPVLSVVASFSEGKTIFKSVEELKYKESDRVKAIIENLNRAGIGSMYENGDLIVEGNKSYIDKYLEIESFKDHRIALAFLILSLKNKKHTLIKDYQCTEISFPNSLSLFNLDYELI</sequence>
<evidence type="ECO:0000256" key="7">
    <source>
        <dbReference type="ARBA" id="ARBA00044633"/>
    </source>
</evidence>
<dbReference type="InterPro" id="IPR006264">
    <property type="entry name" value="EPSP_synthase"/>
</dbReference>
<evidence type="ECO:0000256" key="5">
    <source>
        <dbReference type="ARBA" id="ARBA00022679"/>
    </source>
</evidence>
<dbReference type="EC" id="2.5.1.19" evidence="8"/>
<feature type="binding site" evidence="8">
    <location>
        <position position="400"/>
    </location>
    <ligand>
        <name>phosphoenolpyruvate</name>
        <dbReference type="ChEBI" id="CHEBI:58702"/>
    </ligand>
</feature>
<proteinExistence type="inferred from homology"/>
<evidence type="ECO:0000256" key="1">
    <source>
        <dbReference type="ARBA" id="ARBA00004811"/>
    </source>
</evidence>
<dbReference type="PROSITE" id="PS00885">
    <property type="entry name" value="EPSP_SYNTHASE_2"/>
    <property type="match status" value="1"/>
</dbReference>
<feature type="binding site" evidence="8">
    <location>
        <position position="122"/>
    </location>
    <ligand>
        <name>phosphoenolpyruvate</name>
        <dbReference type="ChEBI" id="CHEBI:58702"/>
    </ligand>
</feature>
<evidence type="ECO:0000256" key="2">
    <source>
        <dbReference type="ARBA" id="ARBA00009948"/>
    </source>
</evidence>
<feature type="binding site" evidence="8">
    <location>
        <position position="23"/>
    </location>
    <ligand>
        <name>3-phosphoshikimate</name>
        <dbReference type="ChEBI" id="CHEBI:145989"/>
    </ligand>
</feature>
<dbReference type="NCBIfam" id="TIGR01356">
    <property type="entry name" value="aroA"/>
    <property type="match status" value="1"/>
</dbReference>
<keyword evidence="5 8" id="KW-0808">Transferase</keyword>
<evidence type="ECO:0000259" key="9">
    <source>
        <dbReference type="Pfam" id="PF00275"/>
    </source>
</evidence>
<dbReference type="SUPFAM" id="SSF55205">
    <property type="entry name" value="EPT/RTPC-like"/>
    <property type="match status" value="1"/>
</dbReference>
<dbReference type="OrthoDB" id="9809920at2"/>
<evidence type="ECO:0000256" key="3">
    <source>
        <dbReference type="ARBA" id="ARBA00022490"/>
    </source>
</evidence>
<dbReference type="RefSeq" id="WP_078054642.1">
    <property type="nucleotide sequence ID" value="NZ_JANKAH010000001.1"/>
</dbReference>
<accession>A0A1S9I533</accession>
<dbReference type="AlphaFoldDB" id="A0A1S9I533"/>
<evidence type="ECO:0000256" key="6">
    <source>
        <dbReference type="ARBA" id="ARBA00023141"/>
    </source>
</evidence>
<feature type="binding site" evidence="8">
    <location>
        <position position="94"/>
    </location>
    <ligand>
        <name>phosphoenolpyruvate</name>
        <dbReference type="ChEBI" id="CHEBI:58702"/>
    </ligand>
</feature>
<dbReference type="STRING" id="1962263.BS637_05425"/>
<feature type="binding site" evidence="8">
    <location>
        <position position="27"/>
    </location>
    <ligand>
        <name>3-phosphoshikimate</name>
        <dbReference type="ChEBI" id="CHEBI:145989"/>
    </ligand>
</feature>
<dbReference type="InterPro" id="IPR036968">
    <property type="entry name" value="Enolpyruvate_Tfrase_sf"/>
</dbReference>
<comment type="subunit">
    <text evidence="8">Monomer.</text>
</comment>